<evidence type="ECO:0000313" key="2">
    <source>
        <dbReference type="EMBL" id="QCE11088.1"/>
    </source>
</evidence>
<dbReference type="AlphaFoldDB" id="A0A4D6NCQ4"/>
<proteinExistence type="predicted"/>
<keyword evidence="3" id="KW-1185">Reference proteome</keyword>
<dbReference type="Proteomes" id="UP000501690">
    <property type="component" value="Linkage Group LG10"/>
</dbReference>
<gene>
    <name evidence="2" type="ORF">DEO72_LG10g2321</name>
</gene>
<sequence>METKDSNFPYLEKLSEDLYYVTTSTTAPRMHYRAAVRVEQNQTGGGGGTLAQGVTATTQSSVKE</sequence>
<evidence type="ECO:0000256" key="1">
    <source>
        <dbReference type="SAM" id="MobiDB-lite"/>
    </source>
</evidence>
<dbReference type="EMBL" id="CP039354">
    <property type="protein sequence ID" value="QCE11088.1"/>
    <property type="molecule type" value="Genomic_DNA"/>
</dbReference>
<reference evidence="2 3" key="1">
    <citation type="submission" date="2019-04" db="EMBL/GenBank/DDBJ databases">
        <title>An improved genome assembly and genetic linkage map for asparagus bean, Vigna unguiculata ssp. sesquipedialis.</title>
        <authorList>
            <person name="Xia Q."/>
            <person name="Zhang R."/>
            <person name="Dong Y."/>
        </authorList>
    </citation>
    <scope>NUCLEOTIDE SEQUENCE [LARGE SCALE GENOMIC DNA]</scope>
    <source>
        <tissue evidence="2">Leaf</tissue>
    </source>
</reference>
<feature type="region of interest" description="Disordered" evidence="1">
    <location>
        <begin position="41"/>
        <end position="64"/>
    </location>
</feature>
<feature type="compositionally biased region" description="Low complexity" evidence="1">
    <location>
        <begin position="51"/>
        <end position="64"/>
    </location>
</feature>
<accession>A0A4D6NCQ4</accession>
<name>A0A4D6NCQ4_VIGUN</name>
<protein>
    <submittedName>
        <fullName evidence="2">Uncharacterized protein</fullName>
    </submittedName>
</protein>
<evidence type="ECO:0000313" key="3">
    <source>
        <dbReference type="Proteomes" id="UP000501690"/>
    </source>
</evidence>
<organism evidence="2 3">
    <name type="scientific">Vigna unguiculata</name>
    <name type="common">Cowpea</name>
    <dbReference type="NCBI Taxonomy" id="3917"/>
    <lineage>
        <taxon>Eukaryota</taxon>
        <taxon>Viridiplantae</taxon>
        <taxon>Streptophyta</taxon>
        <taxon>Embryophyta</taxon>
        <taxon>Tracheophyta</taxon>
        <taxon>Spermatophyta</taxon>
        <taxon>Magnoliopsida</taxon>
        <taxon>eudicotyledons</taxon>
        <taxon>Gunneridae</taxon>
        <taxon>Pentapetalae</taxon>
        <taxon>rosids</taxon>
        <taxon>fabids</taxon>
        <taxon>Fabales</taxon>
        <taxon>Fabaceae</taxon>
        <taxon>Papilionoideae</taxon>
        <taxon>50 kb inversion clade</taxon>
        <taxon>NPAAA clade</taxon>
        <taxon>indigoferoid/millettioid clade</taxon>
        <taxon>Phaseoleae</taxon>
        <taxon>Vigna</taxon>
    </lineage>
</organism>